<reference evidence="1 2" key="1">
    <citation type="submission" date="2019-10" db="EMBL/GenBank/DDBJ databases">
        <title>Assembly and Annotation for the nematode Trichostrongylus colubriformis.</title>
        <authorList>
            <person name="Martin J."/>
        </authorList>
    </citation>
    <scope>NUCLEOTIDE SEQUENCE [LARGE SCALE GENOMIC DNA]</scope>
    <source>
        <strain evidence="1">G859</strain>
        <tissue evidence="1">Whole worm</tissue>
    </source>
</reference>
<protein>
    <submittedName>
        <fullName evidence="1">Uncharacterized protein</fullName>
    </submittedName>
</protein>
<keyword evidence="2" id="KW-1185">Reference proteome</keyword>
<proteinExistence type="predicted"/>
<evidence type="ECO:0000313" key="2">
    <source>
        <dbReference type="Proteomes" id="UP001331761"/>
    </source>
</evidence>
<sequence length="77" mass="8505">MMGQQQSRMGQQLTALHCWDSSLFGKKVRYGRDIPRRSSERGDCGLSKKVEPARFSFPLNAGVPASSACCVRACRVV</sequence>
<evidence type="ECO:0000313" key="1">
    <source>
        <dbReference type="EMBL" id="KAK5968189.1"/>
    </source>
</evidence>
<gene>
    <name evidence="1" type="ORF">GCK32_013933</name>
</gene>
<dbReference type="EMBL" id="WIXE01021658">
    <property type="protein sequence ID" value="KAK5968189.1"/>
    <property type="molecule type" value="Genomic_DNA"/>
</dbReference>
<organism evidence="1 2">
    <name type="scientific">Trichostrongylus colubriformis</name>
    <name type="common">Black scour worm</name>
    <dbReference type="NCBI Taxonomy" id="6319"/>
    <lineage>
        <taxon>Eukaryota</taxon>
        <taxon>Metazoa</taxon>
        <taxon>Ecdysozoa</taxon>
        <taxon>Nematoda</taxon>
        <taxon>Chromadorea</taxon>
        <taxon>Rhabditida</taxon>
        <taxon>Rhabditina</taxon>
        <taxon>Rhabditomorpha</taxon>
        <taxon>Strongyloidea</taxon>
        <taxon>Trichostrongylidae</taxon>
        <taxon>Trichostrongylus</taxon>
    </lineage>
</organism>
<accession>A0AAN8IBK8</accession>
<name>A0AAN8IBK8_TRICO</name>
<dbReference type="Proteomes" id="UP001331761">
    <property type="component" value="Unassembled WGS sequence"/>
</dbReference>
<comment type="caution">
    <text evidence="1">The sequence shown here is derived from an EMBL/GenBank/DDBJ whole genome shotgun (WGS) entry which is preliminary data.</text>
</comment>
<dbReference type="AlphaFoldDB" id="A0AAN8IBK8"/>